<gene>
    <name evidence="1" type="ORF">SB6410_05534</name>
</gene>
<dbReference type="RefSeq" id="WP_142445311.1">
    <property type="nucleotide sequence ID" value="NZ_CABGGO010000015.1"/>
</dbReference>
<sequence length="216" mass="24166">MSTMKPDLAWFPPQFPEPGRWLVSLIFVAVAILLTGCDQPAKTESVSGGSGTIEAINHTHWAINHFSVDGQSGLDIIGPWQGGGGGCCYGVPEKWKPGMTVKVDWETGVAFADDVPEIPEPKRPDTTGMDKNTYYQAWQAYFDEKQEWYRKIKALNKVHTKRIPVPDYTGQKTCGIKVHFLPCDQIKVTTSCYDYGNPNYPIKDPIKMEEPKICPQ</sequence>
<dbReference type="InterPro" id="IPR021733">
    <property type="entry name" value="DUF3304"/>
</dbReference>
<dbReference type="AlphaFoldDB" id="A0A9Q9S549"/>
<accession>A0A9Q9S549</accession>
<dbReference type="Pfam" id="PF11745">
    <property type="entry name" value="DUF3304"/>
    <property type="match status" value="1"/>
</dbReference>
<proteinExistence type="predicted"/>
<evidence type="ECO:0008006" key="3">
    <source>
        <dbReference type="Google" id="ProtNLM"/>
    </source>
</evidence>
<reference evidence="1 2" key="1">
    <citation type="submission" date="2019-07" db="EMBL/GenBank/DDBJ databases">
        <authorList>
            <person name="Brisse S."/>
            <person name="Rodrigues C."/>
            <person name="Thorpe H."/>
        </authorList>
    </citation>
    <scope>NUCLEOTIDE SEQUENCE [LARGE SCALE GENOMIC DNA]</scope>
    <source>
        <strain evidence="1">SB6410</strain>
    </source>
</reference>
<name>A0A9Q9S549_9ENTR</name>
<evidence type="ECO:0000313" key="1">
    <source>
        <dbReference type="EMBL" id="VUS52427.1"/>
    </source>
</evidence>
<dbReference type="EMBL" id="CABGGO010000015">
    <property type="protein sequence ID" value="VUS52427.1"/>
    <property type="molecule type" value="Genomic_DNA"/>
</dbReference>
<protein>
    <recommendedName>
        <fullName evidence="3">Lipoprotein</fullName>
    </recommendedName>
</protein>
<organism evidence="1 2">
    <name type="scientific">Klebsiella pasteurii</name>
    <dbReference type="NCBI Taxonomy" id="2587529"/>
    <lineage>
        <taxon>Bacteria</taxon>
        <taxon>Pseudomonadati</taxon>
        <taxon>Pseudomonadota</taxon>
        <taxon>Gammaproteobacteria</taxon>
        <taxon>Enterobacterales</taxon>
        <taxon>Enterobacteriaceae</taxon>
        <taxon>Klebsiella/Raoultella group</taxon>
        <taxon>Klebsiella</taxon>
    </lineage>
</organism>
<evidence type="ECO:0000313" key="2">
    <source>
        <dbReference type="Proteomes" id="UP000318567"/>
    </source>
</evidence>
<dbReference type="Proteomes" id="UP000318567">
    <property type="component" value="Unassembled WGS sequence"/>
</dbReference>
<comment type="caution">
    <text evidence="1">The sequence shown here is derived from an EMBL/GenBank/DDBJ whole genome shotgun (WGS) entry which is preliminary data.</text>
</comment>